<gene>
    <name evidence="1" type="ORF">NDU88_005222</name>
</gene>
<dbReference type="Proteomes" id="UP001066276">
    <property type="component" value="Chromosome 8"/>
</dbReference>
<comment type="caution">
    <text evidence="1">The sequence shown here is derived from an EMBL/GenBank/DDBJ whole genome shotgun (WGS) entry which is preliminary data.</text>
</comment>
<protein>
    <submittedName>
        <fullName evidence="1">Uncharacterized protein</fullName>
    </submittedName>
</protein>
<keyword evidence="2" id="KW-1185">Reference proteome</keyword>
<dbReference type="AlphaFoldDB" id="A0AAV7NLV8"/>
<reference evidence="1" key="1">
    <citation type="journal article" date="2022" name="bioRxiv">
        <title>Sequencing and chromosome-scale assembly of the giantPleurodeles waltlgenome.</title>
        <authorList>
            <person name="Brown T."/>
            <person name="Elewa A."/>
            <person name="Iarovenko S."/>
            <person name="Subramanian E."/>
            <person name="Araus A.J."/>
            <person name="Petzold A."/>
            <person name="Susuki M."/>
            <person name="Suzuki K.-i.T."/>
            <person name="Hayashi T."/>
            <person name="Toyoda A."/>
            <person name="Oliveira C."/>
            <person name="Osipova E."/>
            <person name="Leigh N.D."/>
            <person name="Simon A."/>
            <person name="Yun M.H."/>
        </authorList>
    </citation>
    <scope>NUCLEOTIDE SEQUENCE</scope>
    <source>
        <strain evidence="1">20211129_DDA</strain>
        <tissue evidence="1">Liver</tissue>
    </source>
</reference>
<dbReference type="EMBL" id="JANPWB010000012">
    <property type="protein sequence ID" value="KAJ1117021.1"/>
    <property type="molecule type" value="Genomic_DNA"/>
</dbReference>
<proteinExistence type="predicted"/>
<sequence>MVHRVQEWEVSNQSVLRAGEQVEFVDEQGTVIRGTICGATKDDGTSGMAQVRLDFWQQGERAYRPGCDDAHVLGGHETAAAGQRLGRPAVFHRPVEVWAPSGHRVEERAQPGAVRLTSMEVSVREEGSSASNISGIRSLPASQGALSGLACEEEALDYEEDDTNAWPVTVTKASSNKRVVQGDRLADGKKSLVWQFDYR</sequence>
<name>A0AAV7NLV8_PLEWA</name>
<accession>A0AAV7NLV8</accession>
<evidence type="ECO:0000313" key="1">
    <source>
        <dbReference type="EMBL" id="KAJ1117021.1"/>
    </source>
</evidence>
<evidence type="ECO:0000313" key="2">
    <source>
        <dbReference type="Proteomes" id="UP001066276"/>
    </source>
</evidence>
<organism evidence="1 2">
    <name type="scientific">Pleurodeles waltl</name>
    <name type="common">Iberian ribbed newt</name>
    <dbReference type="NCBI Taxonomy" id="8319"/>
    <lineage>
        <taxon>Eukaryota</taxon>
        <taxon>Metazoa</taxon>
        <taxon>Chordata</taxon>
        <taxon>Craniata</taxon>
        <taxon>Vertebrata</taxon>
        <taxon>Euteleostomi</taxon>
        <taxon>Amphibia</taxon>
        <taxon>Batrachia</taxon>
        <taxon>Caudata</taxon>
        <taxon>Salamandroidea</taxon>
        <taxon>Salamandridae</taxon>
        <taxon>Pleurodelinae</taxon>
        <taxon>Pleurodeles</taxon>
    </lineage>
</organism>